<feature type="transmembrane region" description="Helical" evidence="10">
    <location>
        <begin position="231"/>
        <end position="250"/>
    </location>
</feature>
<keyword evidence="10" id="KW-1133">Transmembrane helix</keyword>
<name>A0A6P5S168_PRUAV</name>
<dbReference type="GeneID" id="110751042"/>
<feature type="transmembrane region" description="Helical" evidence="10">
    <location>
        <begin position="64"/>
        <end position="87"/>
    </location>
</feature>
<keyword evidence="7" id="KW-1071">Ligand-gated ion channel</keyword>
<keyword evidence="8" id="KW-0407">Ion channel</keyword>
<keyword evidence="10" id="KW-0472">Membrane</keyword>
<keyword evidence="3" id="KW-0808">Transferase</keyword>
<dbReference type="AlphaFoldDB" id="A0A6P5S168"/>
<dbReference type="GO" id="GO:0034220">
    <property type="term" value="P:monoatomic ion transmembrane transport"/>
    <property type="evidence" value="ECO:0007669"/>
    <property type="project" value="UniProtKB-KW"/>
</dbReference>
<evidence type="ECO:0000256" key="8">
    <source>
        <dbReference type="ARBA" id="ARBA00023303"/>
    </source>
</evidence>
<feature type="compositionally biased region" description="Polar residues" evidence="9">
    <location>
        <begin position="1"/>
        <end position="12"/>
    </location>
</feature>
<evidence type="ECO:0000256" key="6">
    <source>
        <dbReference type="ARBA" id="ARBA00023242"/>
    </source>
</evidence>
<dbReference type="Gene3D" id="2.60.120.10">
    <property type="entry name" value="Jelly Rolls"/>
    <property type="match status" value="1"/>
</dbReference>
<dbReference type="PROSITE" id="PS51680">
    <property type="entry name" value="SAM_MT_DRM"/>
    <property type="match status" value="1"/>
</dbReference>
<dbReference type="Gene3D" id="3.40.50.150">
    <property type="entry name" value="Vaccinia Virus protein VP39"/>
    <property type="match status" value="1"/>
</dbReference>
<feature type="transmembrane region" description="Helical" evidence="10">
    <location>
        <begin position="159"/>
        <end position="181"/>
    </location>
</feature>
<dbReference type="PANTHER" id="PTHR45651">
    <property type="entry name" value="CYCLIC NUCLEOTIDE-GATED ION CHANNEL 15-RELATED-RELATED"/>
    <property type="match status" value="1"/>
</dbReference>
<feature type="compositionally biased region" description="Basic and acidic residues" evidence="9">
    <location>
        <begin position="20"/>
        <end position="30"/>
    </location>
</feature>
<keyword evidence="7" id="KW-0813">Transport</keyword>
<keyword evidence="6" id="KW-0539">Nucleus</keyword>
<accession>A0A6P5S168</accession>
<dbReference type="GO" id="GO:0003677">
    <property type="term" value="F:DNA binding"/>
    <property type="evidence" value="ECO:0007669"/>
    <property type="project" value="UniProtKB-KW"/>
</dbReference>
<dbReference type="GO" id="GO:0005634">
    <property type="term" value="C:nucleus"/>
    <property type="evidence" value="ECO:0007669"/>
    <property type="project" value="UniProtKB-SubCell"/>
</dbReference>
<gene>
    <name evidence="14" type="primary">LOC110751042</name>
</gene>
<protein>
    <submittedName>
        <fullName evidence="14">Cyclic nucleotide-gated ion channel 1-like</fullName>
    </submittedName>
</protein>
<dbReference type="SUPFAM" id="SSF81324">
    <property type="entry name" value="Voltage-gated potassium channels"/>
    <property type="match status" value="1"/>
</dbReference>
<comment type="subcellular location">
    <subcellularLocation>
        <location evidence="1">Nucleus</location>
    </subcellularLocation>
</comment>
<evidence type="ECO:0000256" key="5">
    <source>
        <dbReference type="ARBA" id="ARBA00023125"/>
    </source>
</evidence>
<feature type="region of interest" description="Disordered" evidence="9">
    <location>
        <begin position="1"/>
        <end position="37"/>
    </location>
</feature>
<dbReference type="GO" id="GO:0032259">
    <property type="term" value="P:methylation"/>
    <property type="evidence" value="ECO:0007669"/>
    <property type="project" value="UniProtKB-KW"/>
</dbReference>
<evidence type="ECO:0000256" key="7">
    <source>
        <dbReference type="ARBA" id="ARBA00023286"/>
    </source>
</evidence>
<sequence length="664" mass="75689">MSNPVGQVSIKLSNLDEEGESSKLKEDGGHRSPSTVAAKRPKLEEVVINAYHPQPKIFLPKWEIIFTVASAFAVFVDPFCCYVPVIIDHSTSYTWDETLLWTIFALRSAGDQFYGMDILVFIKRRRDNVNAKPFGASWTKYFGGPDSTIRKVLNGQKSLRFLGIVPRICAALPILQAFLVVGLKTDLVRLYQQLLYLIAFQYILRAYNFYRWLDQHANIETAVKRFLKAALDFLPFILAAHLFGALWYYFAVDQKIAYWEEHCRKFDGACSDYVDPFYCSNTLNHTFNFNVSRLHESCAVQLSANVTSLPFDFGIYLSALQSNMTSSRDLPVKMLQCIWWGLRNLSSFGSNLQTSFFKDEIIFSIVISISGLALFLVYLNSRVPGSKKVSDQLKLQQKIETVYPDIIEQMHNMCRLSLASLKKVPLLESTDDKVLKAICEYLKPVTYGEDVYIIREGEPLRKMFFITRGTALTYTTTKGGTTLCKCLEKSDFYGEELLNWAFKFSSFSKLPISTTTLLSQTKVEAFSIRAHHLKSIVAPFWWHFQRELPRSQLEHFAASSIHVDTVAYHLSVLREMFPNGINLLSLFSGIGGAEIALHWLGIPLKNVMSVEKYAVNRSVVRSWWEQTNQRGNLYDLEDVQQLNGDSLEHYMNLFGGTVGVHVTI</sequence>
<dbReference type="Proteomes" id="UP000515124">
    <property type="component" value="Unplaced"/>
</dbReference>
<evidence type="ECO:0000259" key="12">
    <source>
        <dbReference type="PROSITE" id="PS51680"/>
    </source>
</evidence>
<dbReference type="InterPro" id="IPR029063">
    <property type="entry name" value="SAM-dependent_MTases_sf"/>
</dbReference>
<feature type="domain" description="Cyclic nucleotide-binding" evidence="11">
    <location>
        <begin position="426"/>
        <end position="498"/>
    </location>
</feature>
<feature type="transmembrane region" description="Helical" evidence="10">
    <location>
        <begin position="193"/>
        <end position="210"/>
    </location>
</feature>
<dbReference type="GO" id="GO:0008168">
    <property type="term" value="F:methyltransferase activity"/>
    <property type="evidence" value="ECO:0007669"/>
    <property type="project" value="UniProtKB-KW"/>
</dbReference>
<evidence type="ECO:0000256" key="1">
    <source>
        <dbReference type="ARBA" id="ARBA00004123"/>
    </source>
</evidence>
<evidence type="ECO:0000313" key="14">
    <source>
        <dbReference type="RefSeq" id="XP_021807151.1"/>
    </source>
</evidence>
<evidence type="ECO:0000256" key="10">
    <source>
        <dbReference type="SAM" id="Phobius"/>
    </source>
</evidence>
<dbReference type="SMART" id="SM00100">
    <property type="entry name" value="cNMP"/>
    <property type="match status" value="1"/>
</dbReference>
<organism evidence="13 14">
    <name type="scientific">Prunus avium</name>
    <name type="common">Cherry</name>
    <name type="synonym">Cerasus avium</name>
    <dbReference type="NCBI Taxonomy" id="42229"/>
    <lineage>
        <taxon>Eukaryota</taxon>
        <taxon>Viridiplantae</taxon>
        <taxon>Streptophyta</taxon>
        <taxon>Embryophyta</taxon>
        <taxon>Tracheophyta</taxon>
        <taxon>Spermatophyta</taxon>
        <taxon>Magnoliopsida</taxon>
        <taxon>eudicotyledons</taxon>
        <taxon>Gunneridae</taxon>
        <taxon>Pentapetalae</taxon>
        <taxon>rosids</taxon>
        <taxon>fabids</taxon>
        <taxon>Rosales</taxon>
        <taxon>Rosaceae</taxon>
        <taxon>Amygdaloideae</taxon>
        <taxon>Amygdaleae</taxon>
        <taxon>Prunus</taxon>
    </lineage>
</organism>
<evidence type="ECO:0000259" key="11">
    <source>
        <dbReference type="PROSITE" id="PS50042"/>
    </source>
</evidence>
<keyword evidence="2" id="KW-0489">Methyltransferase</keyword>
<dbReference type="GO" id="GO:0016020">
    <property type="term" value="C:membrane"/>
    <property type="evidence" value="ECO:0007669"/>
    <property type="project" value="UniProtKB-SubCell"/>
</dbReference>
<keyword evidence="7" id="KW-0406">Ion transport</keyword>
<evidence type="ECO:0000256" key="4">
    <source>
        <dbReference type="ARBA" id="ARBA00022691"/>
    </source>
</evidence>
<feature type="transmembrane region" description="Helical" evidence="10">
    <location>
        <begin position="361"/>
        <end position="379"/>
    </location>
</feature>
<keyword evidence="10" id="KW-0812">Transmembrane</keyword>
<keyword evidence="4" id="KW-0949">S-adenosyl-L-methionine</keyword>
<dbReference type="PANTHER" id="PTHR45651:SF68">
    <property type="entry name" value="ION TRANSPORT DOMAIN-CONTAINING PROTEIN"/>
    <property type="match status" value="1"/>
</dbReference>
<evidence type="ECO:0000256" key="3">
    <source>
        <dbReference type="ARBA" id="ARBA00022679"/>
    </source>
</evidence>
<feature type="domain" description="SAM-dependent MTase DRM-type" evidence="12">
    <location>
        <begin position="558"/>
        <end position="664"/>
    </location>
</feature>
<reference evidence="14" key="1">
    <citation type="submission" date="2025-08" db="UniProtKB">
        <authorList>
            <consortium name="RefSeq"/>
        </authorList>
    </citation>
    <scope>IDENTIFICATION</scope>
</reference>
<evidence type="ECO:0000313" key="13">
    <source>
        <dbReference type="Proteomes" id="UP000515124"/>
    </source>
</evidence>
<evidence type="ECO:0000256" key="2">
    <source>
        <dbReference type="ARBA" id="ARBA00022603"/>
    </source>
</evidence>
<keyword evidence="5" id="KW-0238">DNA-binding</keyword>
<dbReference type="InterPro" id="IPR000595">
    <property type="entry name" value="cNMP-bd_dom"/>
</dbReference>
<dbReference type="CDD" id="cd00038">
    <property type="entry name" value="CAP_ED"/>
    <property type="match status" value="1"/>
</dbReference>
<dbReference type="KEGG" id="pavi:110751042"/>
<proteinExistence type="predicted"/>
<evidence type="ECO:0000256" key="9">
    <source>
        <dbReference type="SAM" id="MobiDB-lite"/>
    </source>
</evidence>
<dbReference type="RefSeq" id="XP_021807151.1">
    <property type="nucleotide sequence ID" value="XM_021951459.1"/>
</dbReference>
<dbReference type="SUPFAM" id="SSF51206">
    <property type="entry name" value="cAMP-binding domain-like"/>
    <property type="match status" value="1"/>
</dbReference>
<keyword evidence="13" id="KW-1185">Reference proteome</keyword>
<dbReference type="InterPro" id="IPR014710">
    <property type="entry name" value="RmlC-like_jellyroll"/>
</dbReference>
<dbReference type="InterPro" id="IPR018490">
    <property type="entry name" value="cNMP-bd_dom_sf"/>
</dbReference>
<dbReference type="PROSITE" id="PS50042">
    <property type="entry name" value="CNMP_BINDING_3"/>
    <property type="match status" value="1"/>
</dbReference>
<dbReference type="InterPro" id="IPR030380">
    <property type="entry name" value="SAM_MeTfrase_DRM"/>
</dbReference>